<keyword evidence="2" id="KW-0732">Signal</keyword>
<accession>A0AAD3TM11</accession>
<evidence type="ECO:0000256" key="1">
    <source>
        <dbReference type="SAM" id="MobiDB-lite"/>
    </source>
</evidence>
<evidence type="ECO:0000313" key="4">
    <source>
        <dbReference type="Proteomes" id="UP001279734"/>
    </source>
</evidence>
<evidence type="ECO:0000313" key="3">
    <source>
        <dbReference type="EMBL" id="GMH31579.1"/>
    </source>
</evidence>
<comment type="caution">
    <text evidence="3">The sequence shown here is derived from an EMBL/GenBank/DDBJ whole genome shotgun (WGS) entry which is preliminary data.</text>
</comment>
<name>A0AAD3TM11_NEPGR</name>
<feature type="chain" id="PRO_5042053207" evidence="2">
    <location>
        <begin position="24"/>
        <end position="97"/>
    </location>
</feature>
<dbReference type="EMBL" id="BSYO01000040">
    <property type="protein sequence ID" value="GMH31579.1"/>
    <property type="molecule type" value="Genomic_DNA"/>
</dbReference>
<proteinExistence type="predicted"/>
<organism evidence="3 4">
    <name type="scientific">Nepenthes gracilis</name>
    <name type="common">Slender pitcher plant</name>
    <dbReference type="NCBI Taxonomy" id="150966"/>
    <lineage>
        <taxon>Eukaryota</taxon>
        <taxon>Viridiplantae</taxon>
        <taxon>Streptophyta</taxon>
        <taxon>Embryophyta</taxon>
        <taxon>Tracheophyta</taxon>
        <taxon>Spermatophyta</taxon>
        <taxon>Magnoliopsida</taxon>
        <taxon>eudicotyledons</taxon>
        <taxon>Gunneridae</taxon>
        <taxon>Pentapetalae</taxon>
        <taxon>Caryophyllales</taxon>
        <taxon>Nepenthaceae</taxon>
        <taxon>Nepenthes</taxon>
    </lineage>
</organism>
<reference evidence="3" key="1">
    <citation type="submission" date="2023-05" db="EMBL/GenBank/DDBJ databases">
        <title>Nepenthes gracilis genome sequencing.</title>
        <authorList>
            <person name="Fukushima K."/>
        </authorList>
    </citation>
    <scope>NUCLEOTIDE SEQUENCE</scope>
    <source>
        <strain evidence="3">SING2019-196</strain>
    </source>
</reference>
<feature type="signal peptide" evidence="2">
    <location>
        <begin position="1"/>
        <end position="23"/>
    </location>
</feature>
<dbReference type="AlphaFoldDB" id="A0AAD3TM11"/>
<keyword evidence="4" id="KW-1185">Reference proteome</keyword>
<dbReference type="Proteomes" id="UP001279734">
    <property type="component" value="Unassembled WGS sequence"/>
</dbReference>
<gene>
    <name evidence="3" type="ORF">Nepgr_033423</name>
</gene>
<evidence type="ECO:0000256" key="2">
    <source>
        <dbReference type="SAM" id="SignalP"/>
    </source>
</evidence>
<protein>
    <submittedName>
        <fullName evidence="3">Uncharacterized protein</fullName>
    </submittedName>
</protein>
<feature type="region of interest" description="Disordered" evidence="1">
    <location>
        <begin position="49"/>
        <end position="68"/>
    </location>
</feature>
<sequence length="97" mass="10808">MASVRFTILLLMLILIEVRSSTSQNCQGMKANMVIVEGRRMLLKDMLKKDNPVEEEDGELSGGRVSPKYPIKDDITSAFVSLSADYDNPNSHPSIHN</sequence>